<accession>A0A2T0VU16</accession>
<reference evidence="3 4" key="1">
    <citation type="submission" date="2018-03" db="EMBL/GenBank/DDBJ databases">
        <title>Genomic Encyclopedia of Archaeal and Bacterial Type Strains, Phase II (KMG-II): from individual species to whole genera.</title>
        <authorList>
            <person name="Goeker M."/>
        </authorList>
    </citation>
    <scope>NUCLEOTIDE SEQUENCE [LARGE SCALE GENOMIC DNA]</scope>
    <source>
        <strain evidence="3 4">DSM 101533</strain>
    </source>
</reference>
<dbReference type="OrthoDB" id="9811036at2"/>
<name>A0A2T0VU16_9RHOB</name>
<dbReference type="EMBL" id="PVTP01000015">
    <property type="protein sequence ID" value="PRY74807.1"/>
    <property type="molecule type" value="Genomic_DNA"/>
</dbReference>
<evidence type="ECO:0000256" key="1">
    <source>
        <dbReference type="SAM" id="SignalP"/>
    </source>
</evidence>
<keyword evidence="1" id="KW-0732">Signal</keyword>
<organism evidence="3 4">
    <name type="scientific">Yoonia maritima</name>
    <dbReference type="NCBI Taxonomy" id="1435347"/>
    <lineage>
        <taxon>Bacteria</taxon>
        <taxon>Pseudomonadati</taxon>
        <taxon>Pseudomonadota</taxon>
        <taxon>Alphaproteobacteria</taxon>
        <taxon>Rhodobacterales</taxon>
        <taxon>Paracoccaceae</taxon>
        <taxon>Yoonia</taxon>
    </lineage>
</organism>
<feature type="chain" id="PRO_5015480357" evidence="1">
    <location>
        <begin position="21"/>
        <end position="266"/>
    </location>
</feature>
<dbReference type="AlphaFoldDB" id="A0A2T0VU16"/>
<comment type="caution">
    <text evidence="3">The sequence shown here is derived from an EMBL/GenBank/DDBJ whole genome shotgun (WGS) entry which is preliminary data.</text>
</comment>
<gene>
    <name evidence="3" type="ORF">CLV80_11548</name>
</gene>
<evidence type="ECO:0000313" key="4">
    <source>
        <dbReference type="Proteomes" id="UP000238007"/>
    </source>
</evidence>
<feature type="signal peptide" evidence="1">
    <location>
        <begin position="1"/>
        <end position="20"/>
    </location>
</feature>
<protein>
    <submittedName>
        <fullName evidence="3">Disulfide bond corrector protein DsbC</fullName>
    </submittedName>
</protein>
<dbReference type="Pfam" id="PF11412">
    <property type="entry name" value="DsbD_N"/>
    <property type="match status" value="1"/>
</dbReference>
<sequence length="266" mass="28407">MRMISLIPLAMLALSSPGWASPYDKLAQVEVIPGWRNANGDHIAGLRITLAPGWKTYWRAPGDAGIPPSFSFSGSENIRAVAPHWPVPEVFNSNGMQTIGYHDGVVFPLTVFTDAPDQPMQISGRIDIGVCEEICIPVSLSFDAALPIDGGRDSAITAALVDRPMTQSEAGIGPVSCSIDPIRDGLRVTTKFDLPPLSTDEVVVVESGDANVWVSEAQTQRYGDQISATVDMVHHSGSAFALDRSRVKISVFGGHQAIEILGCAGR</sequence>
<evidence type="ECO:0000313" key="3">
    <source>
        <dbReference type="EMBL" id="PRY74807.1"/>
    </source>
</evidence>
<feature type="domain" description="Thiol:disulfide interchange protein DsbD N-terminal" evidence="2">
    <location>
        <begin position="38"/>
        <end position="139"/>
    </location>
</feature>
<dbReference type="Proteomes" id="UP000238007">
    <property type="component" value="Unassembled WGS sequence"/>
</dbReference>
<proteinExistence type="predicted"/>
<keyword evidence="4" id="KW-1185">Reference proteome</keyword>
<evidence type="ECO:0000259" key="2">
    <source>
        <dbReference type="Pfam" id="PF11412"/>
    </source>
</evidence>
<dbReference type="InterPro" id="IPR028250">
    <property type="entry name" value="DsbDN"/>
</dbReference>